<feature type="transmembrane region" description="Helical" evidence="1">
    <location>
        <begin position="6"/>
        <end position="24"/>
    </location>
</feature>
<evidence type="ECO:0000313" key="2">
    <source>
        <dbReference type="EMBL" id="QDP83669.1"/>
    </source>
</evidence>
<gene>
    <name evidence="2" type="primary">kdpF</name>
    <name evidence="2" type="ORF">FOH10_21450</name>
</gene>
<dbReference type="EMBL" id="CP041695">
    <property type="protein sequence ID" value="QDP83669.1"/>
    <property type="molecule type" value="Genomic_DNA"/>
</dbReference>
<dbReference type="Proteomes" id="UP000317039">
    <property type="component" value="Chromosome"/>
</dbReference>
<dbReference type="GO" id="GO:0008556">
    <property type="term" value="F:P-type potassium transmembrane transporter activity"/>
    <property type="evidence" value="ECO:0007669"/>
    <property type="project" value="InterPro"/>
</dbReference>
<dbReference type="KEGG" id="nod:FOH10_21450"/>
<evidence type="ECO:0000313" key="3">
    <source>
        <dbReference type="Proteomes" id="UP000317039"/>
    </source>
</evidence>
<reference evidence="2 3" key="1">
    <citation type="submission" date="2019-07" db="EMBL/GenBank/DDBJ databases">
        <title>Complete Genome Sequence and Methylome Analysis of Nocardia otitidis-caviarum NEB252.</title>
        <authorList>
            <person name="Fomenkov A."/>
            <person name="Anton B.P."/>
            <person name="Vincze T."/>
            <person name="Roberts R.J."/>
        </authorList>
    </citation>
    <scope>NUCLEOTIDE SEQUENCE [LARGE SCALE GENOMIC DNA]</scope>
    <source>
        <strain evidence="2 3">NEB252</strain>
    </source>
</reference>
<name>A0A516NXP1_9NOCA</name>
<accession>A0A516NXP1</accession>
<dbReference type="InterPro" id="IPR011726">
    <property type="entry name" value="KdpF"/>
</dbReference>
<dbReference type="GO" id="GO:0005886">
    <property type="term" value="C:plasma membrane"/>
    <property type="evidence" value="ECO:0007669"/>
    <property type="project" value="InterPro"/>
</dbReference>
<evidence type="ECO:0000256" key="1">
    <source>
        <dbReference type="SAM" id="Phobius"/>
    </source>
</evidence>
<organism evidence="2 3">
    <name type="scientific">Nocardia otitidiscaviarum</name>
    <dbReference type="NCBI Taxonomy" id="1823"/>
    <lineage>
        <taxon>Bacteria</taxon>
        <taxon>Bacillati</taxon>
        <taxon>Actinomycetota</taxon>
        <taxon>Actinomycetes</taxon>
        <taxon>Mycobacteriales</taxon>
        <taxon>Nocardiaceae</taxon>
        <taxon>Nocardia</taxon>
    </lineage>
</organism>
<proteinExistence type="predicted"/>
<keyword evidence="1" id="KW-0812">Transmembrane</keyword>
<keyword evidence="1" id="KW-1133">Transmembrane helix</keyword>
<protein>
    <submittedName>
        <fullName evidence="2">K(+)-transporting ATPase subunit F</fullName>
    </submittedName>
</protein>
<dbReference type="NCBIfam" id="TIGR02115">
    <property type="entry name" value="potass_kdpF"/>
    <property type="match status" value="1"/>
</dbReference>
<dbReference type="AlphaFoldDB" id="A0A516NXP1"/>
<sequence length="28" mass="2991">MTQNVVGLVLAVGIAAYLIAALLFPERF</sequence>
<keyword evidence="1" id="KW-0472">Membrane</keyword>
<dbReference type="Pfam" id="PF09604">
    <property type="entry name" value="Potass_KdpF"/>
    <property type="match status" value="1"/>
</dbReference>